<sequence>MTVYVGAGGEQTAHDAHGWLLASRSPVFEAELLAAAKEKVPGGGVRRHVELQGVEPRVFKAMLRYMYTDALPPEMMAAQEQKKAVAMAQGLLAAAHKYKLDRLRLMCEEMLCERVDMDTVAGSLAVAKEHGCQVLEAMCLEFISRPGNLKAVMETEGFEKIKTSCPALLVELLMKRFACRTSEFTIHYQKLAFY</sequence>
<dbReference type="EMBL" id="RWGY01000002">
    <property type="protein sequence ID" value="TVU49791.1"/>
    <property type="molecule type" value="Genomic_DNA"/>
</dbReference>
<dbReference type="PROSITE" id="PS50097">
    <property type="entry name" value="BTB"/>
    <property type="match status" value="1"/>
</dbReference>
<evidence type="ECO:0000256" key="1">
    <source>
        <dbReference type="ARBA" id="ARBA00004906"/>
    </source>
</evidence>
<organism evidence="4 5">
    <name type="scientific">Eragrostis curvula</name>
    <name type="common">weeping love grass</name>
    <dbReference type="NCBI Taxonomy" id="38414"/>
    <lineage>
        <taxon>Eukaryota</taxon>
        <taxon>Viridiplantae</taxon>
        <taxon>Streptophyta</taxon>
        <taxon>Embryophyta</taxon>
        <taxon>Tracheophyta</taxon>
        <taxon>Spermatophyta</taxon>
        <taxon>Magnoliopsida</taxon>
        <taxon>Liliopsida</taxon>
        <taxon>Poales</taxon>
        <taxon>Poaceae</taxon>
        <taxon>PACMAD clade</taxon>
        <taxon>Chloridoideae</taxon>
        <taxon>Eragrostideae</taxon>
        <taxon>Eragrostidinae</taxon>
        <taxon>Eragrostis</taxon>
    </lineage>
</organism>
<dbReference type="Pfam" id="PF24570">
    <property type="entry name" value="BACK_BPM_SPOP"/>
    <property type="match status" value="1"/>
</dbReference>
<dbReference type="InterPro" id="IPR011333">
    <property type="entry name" value="SKP1/BTB/POZ_sf"/>
</dbReference>
<evidence type="ECO:0000256" key="2">
    <source>
        <dbReference type="ARBA" id="ARBA00010846"/>
    </source>
</evidence>
<evidence type="ECO:0000313" key="5">
    <source>
        <dbReference type="Proteomes" id="UP000324897"/>
    </source>
</evidence>
<dbReference type="InterPro" id="IPR000210">
    <property type="entry name" value="BTB/POZ_dom"/>
</dbReference>
<feature type="non-terminal residue" evidence="4">
    <location>
        <position position="1"/>
    </location>
</feature>
<comment type="similarity">
    <text evidence="2">Belongs to the Tdpoz family.</text>
</comment>
<dbReference type="Gene3D" id="3.30.710.10">
    <property type="entry name" value="Potassium Channel Kv1.1, Chain A"/>
    <property type="match status" value="1"/>
</dbReference>
<dbReference type="SMART" id="SM00225">
    <property type="entry name" value="BTB"/>
    <property type="match status" value="1"/>
</dbReference>
<feature type="domain" description="BTB" evidence="3">
    <location>
        <begin position="1"/>
        <end position="75"/>
    </location>
</feature>
<gene>
    <name evidence="4" type="ORF">EJB05_01128</name>
</gene>
<dbReference type="Gene3D" id="1.25.40.420">
    <property type="match status" value="1"/>
</dbReference>
<comment type="caution">
    <text evidence="4">The sequence shown here is derived from an EMBL/GenBank/DDBJ whole genome shotgun (WGS) entry which is preliminary data.</text>
</comment>
<dbReference type="AlphaFoldDB" id="A0A5J9WNT5"/>
<dbReference type="PANTHER" id="PTHR26379">
    <property type="entry name" value="BTB/POZ AND MATH DOMAIN-CONTAINING PROTEIN 1"/>
    <property type="match status" value="1"/>
</dbReference>
<dbReference type="Proteomes" id="UP000324897">
    <property type="component" value="Chromosome 6"/>
</dbReference>
<dbReference type="OrthoDB" id="690245at2759"/>
<dbReference type="InterPro" id="IPR056423">
    <property type="entry name" value="BACK_BPM_SPOP"/>
</dbReference>
<dbReference type="Pfam" id="PF00651">
    <property type="entry name" value="BTB"/>
    <property type="match status" value="1"/>
</dbReference>
<name>A0A5J9WNT5_9POAL</name>
<evidence type="ECO:0000259" key="3">
    <source>
        <dbReference type="PROSITE" id="PS50097"/>
    </source>
</evidence>
<proteinExistence type="inferred from homology"/>
<dbReference type="GO" id="GO:0016567">
    <property type="term" value="P:protein ubiquitination"/>
    <property type="evidence" value="ECO:0007669"/>
    <property type="project" value="InterPro"/>
</dbReference>
<keyword evidence="5" id="KW-1185">Reference proteome</keyword>
<dbReference type="InterPro" id="IPR045005">
    <property type="entry name" value="BPM1-6"/>
</dbReference>
<reference evidence="4 5" key="1">
    <citation type="journal article" date="2019" name="Sci. Rep.">
        <title>A high-quality genome of Eragrostis curvula grass provides insights into Poaceae evolution and supports new strategies to enhance forage quality.</title>
        <authorList>
            <person name="Carballo J."/>
            <person name="Santos B.A.C.M."/>
            <person name="Zappacosta D."/>
            <person name="Garbus I."/>
            <person name="Selva J.P."/>
            <person name="Gallo C.A."/>
            <person name="Diaz A."/>
            <person name="Albertini E."/>
            <person name="Caccamo M."/>
            <person name="Echenique V."/>
        </authorList>
    </citation>
    <scope>NUCLEOTIDE SEQUENCE [LARGE SCALE GENOMIC DNA]</scope>
    <source>
        <strain evidence="5">cv. Victoria</strain>
        <tissue evidence="4">Leaf</tissue>
    </source>
</reference>
<protein>
    <recommendedName>
        <fullName evidence="3">BTB domain-containing protein</fullName>
    </recommendedName>
</protein>
<dbReference type="Gramene" id="TVU49791">
    <property type="protein sequence ID" value="TVU49791"/>
    <property type="gene ID" value="EJB05_01128"/>
</dbReference>
<dbReference type="SUPFAM" id="SSF54695">
    <property type="entry name" value="POZ domain"/>
    <property type="match status" value="1"/>
</dbReference>
<evidence type="ECO:0000313" key="4">
    <source>
        <dbReference type="EMBL" id="TVU49791.1"/>
    </source>
</evidence>
<comment type="pathway">
    <text evidence="1">Protein modification; protein ubiquitination.</text>
</comment>
<dbReference type="PANTHER" id="PTHR26379:SF355">
    <property type="entry name" value="BTB DOMAIN-CONTAINING PROTEIN"/>
    <property type="match status" value="1"/>
</dbReference>
<accession>A0A5J9WNT5</accession>